<dbReference type="NCBIfam" id="TIGR02206">
    <property type="entry name" value="intg_mem_TP0381"/>
    <property type="match status" value="1"/>
</dbReference>
<sequence>MNTGFQTFSIQHLVTLGVFILFTFLVVKAGKRVEGRMKMWIGYSIASSSFALLILDSGMRLMTHTFEVLKDLPLFLCDLVALILPFVILRLDRKWLGILYFWVLGGTFQALLTPELDSGYPTFEFFRYFIQHGGIVSAVIYCTIVFRIDLSWRDLWNAVLYLQVYLVGIHIVNMILQSNYSYTMAKPGSDTILNFLGDWPWYILSAELLMILVFILLLTPFLLLARNKESGSSLTSEQTH</sequence>
<feature type="transmembrane region" description="Helical" evidence="1">
    <location>
        <begin position="72"/>
        <end position="89"/>
    </location>
</feature>
<protein>
    <submittedName>
        <fullName evidence="2">TIGR02206 family membrane protein</fullName>
    </submittedName>
</protein>
<feature type="transmembrane region" description="Helical" evidence="1">
    <location>
        <begin position="125"/>
        <end position="146"/>
    </location>
</feature>
<dbReference type="Proteomes" id="UP000808337">
    <property type="component" value="Unassembled WGS sequence"/>
</dbReference>
<organism evidence="2 3">
    <name type="scientific">Candidatus Opimibacter skivensis</name>
    <dbReference type="NCBI Taxonomy" id="2982028"/>
    <lineage>
        <taxon>Bacteria</taxon>
        <taxon>Pseudomonadati</taxon>
        <taxon>Bacteroidota</taxon>
        <taxon>Saprospiria</taxon>
        <taxon>Saprospirales</taxon>
        <taxon>Saprospiraceae</taxon>
        <taxon>Candidatus Opimibacter</taxon>
    </lineage>
</organism>
<keyword evidence="1" id="KW-0812">Transmembrane</keyword>
<dbReference type="EMBL" id="JADKGY010000001">
    <property type="protein sequence ID" value="MBK9981187.1"/>
    <property type="molecule type" value="Genomic_DNA"/>
</dbReference>
<keyword evidence="1" id="KW-1133">Transmembrane helix</keyword>
<feature type="transmembrane region" description="Helical" evidence="1">
    <location>
        <begin position="199"/>
        <end position="224"/>
    </location>
</feature>
<dbReference type="InterPro" id="IPR011737">
    <property type="entry name" value="CHP02206_TP0381"/>
</dbReference>
<reference evidence="2 3" key="1">
    <citation type="submission" date="2020-10" db="EMBL/GenBank/DDBJ databases">
        <title>Connecting structure to function with the recovery of over 1000 high-quality activated sludge metagenome-assembled genomes encoding full-length rRNA genes using long-read sequencing.</title>
        <authorList>
            <person name="Singleton C.M."/>
            <person name="Petriglieri F."/>
            <person name="Kristensen J.M."/>
            <person name="Kirkegaard R.H."/>
            <person name="Michaelsen T.Y."/>
            <person name="Andersen M.H."/>
            <person name="Karst S.M."/>
            <person name="Dueholm M.S."/>
            <person name="Nielsen P.H."/>
            <person name="Albertsen M."/>
        </authorList>
    </citation>
    <scope>NUCLEOTIDE SEQUENCE [LARGE SCALE GENOMIC DNA]</scope>
    <source>
        <strain evidence="2">Ribe_18-Q3-R11-54_MAXAC.273</strain>
    </source>
</reference>
<keyword evidence="1" id="KW-0472">Membrane</keyword>
<name>A0A9D7SSS6_9BACT</name>
<feature type="transmembrane region" description="Helical" evidence="1">
    <location>
        <begin position="96"/>
        <end position="113"/>
    </location>
</feature>
<feature type="transmembrane region" description="Helical" evidence="1">
    <location>
        <begin position="39"/>
        <end position="60"/>
    </location>
</feature>
<feature type="transmembrane region" description="Helical" evidence="1">
    <location>
        <begin position="6"/>
        <end position="27"/>
    </location>
</feature>
<dbReference type="Pfam" id="PF14808">
    <property type="entry name" value="TMEM164"/>
    <property type="match status" value="1"/>
</dbReference>
<evidence type="ECO:0000313" key="2">
    <source>
        <dbReference type="EMBL" id="MBK9981187.1"/>
    </source>
</evidence>
<proteinExistence type="predicted"/>
<evidence type="ECO:0000256" key="1">
    <source>
        <dbReference type="SAM" id="Phobius"/>
    </source>
</evidence>
<comment type="caution">
    <text evidence="2">The sequence shown here is derived from an EMBL/GenBank/DDBJ whole genome shotgun (WGS) entry which is preliminary data.</text>
</comment>
<evidence type="ECO:0000313" key="3">
    <source>
        <dbReference type="Proteomes" id="UP000808337"/>
    </source>
</evidence>
<gene>
    <name evidence="2" type="ORF">IPP15_01975</name>
</gene>
<accession>A0A9D7SSS6</accession>
<dbReference type="AlphaFoldDB" id="A0A9D7SSS6"/>
<feature type="transmembrane region" description="Helical" evidence="1">
    <location>
        <begin position="158"/>
        <end position="179"/>
    </location>
</feature>